<proteinExistence type="predicted"/>
<protein>
    <recommendedName>
        <fullName evidence="5">Glycosyltransferase family 1 protein</fullName>
    </recommendedName>
</protein>
<dbReference type="PANTHER" id="PTHR45947">
    <property type="entry name" value="SULFOQUINOVOSYL TRANSFERASE SQD2"/>
    <property type="match status" value="1"/>
</dbReference>
<dbReference type="InterPro" id="IPR050194">
    <property type="entry name" value="Glycosyltransferase_grp1"/>
</dbReference>
<dbReference type="AlphaFoldDB" id="A0A2T2WNZ3"/>
<dbReference type="Gene3D" id="3.40.50.2000">
    <property type="entry name" value="Glycogen Phosphorylase B"/>
    <property type="match status" value="2"/>
</dbReference>
<dbReference type="PANTHER" id="PTHR45947:SF3">
    <property type="entry name" value="SULFOQUINOVOSYL TRANSFERASE SQD2"/>
    <property type="match status" value="1"/>
</dbReference>
<feature type="domain" description="Glycosyl transferase family 1" evidence="1">
    <location>
        <begin position="203"/>
        <end position="367"/>
    </location>
</feature>
<evidence type="ECO:0000313" key="4">
    <source>
        <dbReference type="Proteomes" id="UP000241848"/>
    </source>
</evidence>
<dbReference type="GO" id="GO:0016758">
    <property type="term" value="F:hexosyltransferase activity"/>
    <property type="evidence" value="ECO:0007669"/>
    <property type="project" value="TreeGrafter"/>
</dbReference>
<dbReference type="Proteomes" id="UP000241848">
    <property type="component" value="Unassembled WGS sequence"/>
</dbReference>
<evidence type="ECO:0000259" key="2">
    <source>
        <dbReference type="Pfam" id="PF13439"/>
    </source>
</evidence>
<organism evidence="3 4">
    <name type="scientific">Sulfobacillus acidophilus</name>
    <dbReference type="NCBI Taxonomy" id="53633"/>
    <lineage>
        <taxon>Bacteria</taxon>
        <taxon>Bacillati</taxon>
        <taxon>Bacillota</taxon>
        <taxon>Clostridia</taxon>
        <taxon>Eubacteriales</taxon>
        <taxon>Clostridiales Family XVII. Incertae Sedis</taxon>
        <taxon>Sulfobacillus</taxon>
    </lineage>
</organism>
<evidence type="ECO:0000313" key="3">
    <source>
        <dbReference type="EMBL" id="PSR23960.1"/>
    </source>
</evidence>
<dbReference type="CDD" id="cd03801">
    <property type="entry name" value="GT4_PimA-like"/>
    <property type="match status" value="1"/>
</dbReference>
<dbReference type="SUPFAM" id="SSF53756">
    <property type="entry name" value="UDP-Glycosyltransferase/glycogen phosphorylase"/>
    <property type="match status" value="1"/>
</dbReference>
<evidence type="ECO:0000259" key="1">
    <source>
        <dbReference type="Pfam" id="PF00534"/>
    </source>
</evidence>
<accession>A0A2T2WNZ3</accession>
<dbReference type="Pfam" id="PF13439">
    <property type="entry name" value="Glyco_transf_4"/>
    <property type="match status" value="1"/>
</dbReference>
<sequence>MVKILHLFGPVNLPRQPEIEACSGVVWNTLQLAKIQKQRGHEVTIAAPSTVSWQAHWRSIKLVGISHQSWARTRVGHHSLDMRQPLANMLYTLSHRFDIVHTHKESYVRCLAGGARIVHADSDPLVHPGGVVSTAAQQADFTTINRFADAIVAVSQYVARQYQVAYPFTIPIHVVNNGVDTHQFDASQYLLQRLHWRQQWHVTSDDDPVFLYCGALIEQKGVLNLVQAFAHLHQALPEAHLVIVGSGALWTGRPVADGVLQDIARQSSCTSHIHLLGAYGHRVLPQIYAAIDVVVVPSMLPEASPLVILEAMASTKPIIASDVGGIPELVRNIGTLVPVGSIEALSEAMKRLALNPELRRAQGTLGRRVSLSRTWDKNEQSIRTIYRELLYRTRPRRLTELIRRRMGAGDTGCK</sequence>
<name>A0A2T2WNZ3_9FIRM</name>
<gene>
    <name evidence="3" type="ORF">C7B45_01355</name>
</gene>
<dbReference type="InterPro" id="IPR001296">
    <property type="entry name" value="Glyco_trans_1"/>
</dbReference>
<dbReference type="InterPro" id="IPR028098">
    <property type="entry name" value="Glyco_trans_4-like_N"/>
</dbReference>
<reference evidence="3 4" key="1">
    <citation type="journal article" date="2014" name="BMC Genomics">
        <title>Comparison of environmental and isolate Sulfobacillus genomes reveals diverse carbon, sulfur, nitrogen, and hydrogen metabolisms.</title>
        <authorList>
            <person name="Justice N.B."/>
            <person name="Norman A."/>
            <person name="Brown C.T."/>
            <person name="Singh A."/>
            <person name="Thomas B.C."/>
            <person name="Banfield J.F."/>
        </authorList>
    </citation>
    <scope>NUCLEOTIDE SEQUENCE [LARGE SCALE GENOMIC DNA]</scope>
    <source>
        <strain evidence="3">AMDSBA3</strain>
    </source>
</reference>
<dbReference type="Pfam" id="PF00534">
    <property type="entry name" value="Glycos_transf_1"/>
    <property type="match status" value="1"/>
</dbReference>
<evidence type="ECO:0008006" key="5">
    <source>
        <dbReference type="Google" id="ProtNLM"/>
    </source>
</evidence>
<comment type="caution">
    <text evidence="3">The sequence shown here is derived from an EMBL/GenBank/DDBJ whole genome shotgun (WGS) entry which is preliminary data.</text>
</comment>
<feature type="domain" description="Glycosyltransferase subfamily 4-like N-terminal" evidence="2">
    <location>
        <begin position="24"/>
        <end position="182"/>
    </location>
</feature>
<dbReference type="EMBL" id="PXYV01000002">
    <property type="protein sequence ID" value="PSR23960.1"/>
    <property type="molecule type" value="Genomic_DNA"/>
</dbReference>